<sequence>MLLGIARNDNRRTTLPPAHNLFVSAAAQSAKVDGRTAHLFDESKVPTVPFMASAQLDRVEDKVAKERTVGLHFNGTFVPEWMQQSRRQTGNSSQWRRVTPLRI</sequence>
<proteinExistence type="predicted"/>
<evidence type="ECO:0000313" key="2">
    <source>
        <dbReference type="EMBL" id="MFM0591918.1"/>
    </source>
</evidence>
<accession>A0ABW9D157</accession>
<evidence type="ECO:0000256" key="1">
    <source>
        <dbReference type="SAM" id="MobiDB-lite"/>
    </source>
</evidence>
<gene>
    <name evidence="2" type="ORF">PQQ68_02740</name>
</gene>
<feature type="compositionally biased region" description="Polar residues" evidence="1">
    <location>
        <begin position="84"/>
        <end position="96"/>
    </location>
</feature>
<dbReference type="Proteomes" id="UP001629367">
    <property type="component" value="Unassembled WGS sequence"/>
</dbReference>
<evidence type="ECO:0000313" key="3">
    <source>
        <dbReference type="Proteomes" id="UP001629367"/>
    </source>
</evidence>
<protein>
    <submittedName>
        <fullName evidence="2">Uncharacterized protein</fullName>
    </submittedName>
</protein>
<name>A0ABW9D157_9BURK</name>
<reference evidence="2 3" key="1">
    <citation type="journal article" date="2024" name="Chem. Sci.">
        <title>Discovery of megapolipeptins by genome mining of a Burkholderiales bacteria collection.</title>
        <authorList>
            <person name="Paulo B.S."/>
            <person name="Recchia M.J.J."/>
            <person name="Lee S."/>
            <person name="Fergusson C.H."/>
            <person name="Romanowski S.B."/>
            <person name="Hernandez A."/>
            <person name="Krull N."/>
            <person name="Liu D.Y."/>
            <person name="Cavanagh H."/>
            <person name="Bos A."/>
            <person name="Gray C.A."/>
            <person name="Murphy B.T."/>
            <person name="Linington R.G."/>
            <person name="Eustaquio A.S."/>
        </authorList>
    </citation>
    <scope>NUCLEOTIDE SEQUENCE [LARGE SCALE GENOMIC DNA]</scope>
    <source>
        <strain evidence="2 3">RL17-335-BIF-A</strain>
    </source>
</reference>
<dbReference type="RefSeq" id="WP_408208778.1">
    <property type="nucleotide sequence ID" value="NZ_JAQQBZ010000001.1"/>
</dbReference>
<comment type="caution">
    <text evidence="2">The sequence shown here is derived from an EMBL/GenBank/DDBJ whole genome shotgun (WGS) entry which is preliminary data.</text>
</comment>
<feature type="region of interest" description="Disordered" evidence="1">
    <location>
        <begin position="84"/>
        <end position="103"/>
    </location>
</feature>
<dbReference type="EMBL" id="JAQQBZ010000001">
    <property type="protein sequence ID" value="MFM0591918.1"/>
    <property type="molecule type" value="Genomic_DNA"/>
</dbReference>
<keyword evidence="3" id="KW-1185">Reference proteome</keyword>
<organism evidence="2 3">
    <name type="scientific">Paraburkholderia dilworthii</name>
    <dbReference type="NCBI Taxonomy" id="948106"/>
    <lineage>
        <taxon>Bacteria</taxon>
        <taxon>Pseudomonadati</taxon>
        <taxon>Pseudomonadota</taxon>
        <taxon>Betaproteobacteria</taxon>
        <taxon>Burkholderiales</taxon>
        <taxon>Burkholderiaceae</taxon>
        <taxon>Paraburkholderia</taxon>
    </lineage>
</organism>